<keyword evidence="2" id="KW-1185">Reference proteome</keyword>
<dbReference type="Proteomes" id="UP000734854">
    <property type="component" value="Unassembled WGS sequence"/>
</dbReference>
<accession>A0A8J5F4I6</accession>
<protein>
    <submittedName>
        <fullName evidence="1">Uncharacterized protein</fullName>
    </submittedName>
</protein>
<reference evidence="1 2" key="1">
    <citation type="submission" date="2020-08" db="EMBL/GenBank/DDBJ databases">
        <title>Plant Genome Project.</title>
        <authorList>
            <person name="Zhang R.-G."/>
        </authorList>
    </citation>
    <scope>NUCLEOTIDE SEQUENCE [LARGE SCALE GENOMIC DNA]</scope>
    <source>
        <tissue evidence="1">Rhizome</tissue>
    </source>
</reference>
<dbReference type="PANTHER" id="PTHR31431:SF1">
    <property type="entry name" value="NUCLEOPORIN NUP188"/>
    <property type="match status" value="1"/>
</dbReference>
<dbReference type="GO" id="GO:0017056">
    <property type="term" value="F:structural constituent of nuclear pore"/>
    <property type="evidence" value="ECO:0007669"/>
    <property type="project" value="InterPro"/>
</dbReference>
<dbReference type="AlphaFoldDB" id="A0A8J5F4I6"/>
<sequence>MASAVASPKLVDESLWWDSFVGLFGELDKIPPSNDPPDHLVENLKRHRAWFLNSIAYFKPPDQTSRLALDSPELAVGSHRLLVKPELKKDALRVSEYMCLNEVQSYILVHRHPRISDSTVDGDDKEFLHSEIDYKILWVDESLIEGNLLMDILFLAYYDNSSSCNIEQWKTICSLFKDVLCGPLNIGKIAVSVEAKESFDVLKAKILLIVIETLNLESVLCMVHDEISLREGGSIFSVTEIKELDAQVSSFADSYAVEAGPLLLAWAVFQCLVLSLPERNNSTTLMEIDHISFVRQAFEVGTFDYLLGILHIFKDSDGPTSGFLCVVRTLMSAFVASYELSLEKEDETLIKILDILSLIYHGQESLAMQFWDKDSFIDGPIRSILYMLEKEYPIRISEFVLLLSALCEGSWPAECVCS</sequence>
<name>A0A8J5F4I6_ZINOF</name>
<dbReference type="GO" id="GO:0006606">
    <property type="term" value="P:protein import into nucleus"/>
    <property type="evidence" value="ECO:0007669"/>
    <property type="project" value="TreeGrafter"/>
</dbReference>
<dbReference type="GO" id="GO:0006405">
    <property type="term" value="P:RNA export from nucleus"/>
    <property type="evidence" value="ECO:0007669"/>
    <property type="project" value="TreeGrafter"/>
</dbReference>
<dbReference type="InterPro" id="IPR044840">
    <property type="entry name" value="Nup188"/>
</dbReference>
<organism evidence="1 2">
    <name type="scientific">Zingiber officinale</name>
    <name type="common">Ginger</name>
    <name type="synonym">Amomum zingiber</name>
    <dbReference type="NCBI Taxonomy" id="94328"/>
    <lineage>
        <taxon>Eukaryota</taxon>
        <taxon>Viridiplantae</taxon>
        <taxon>Streptophyta</taxon>
        <taxon>Embryophyta</taxon>
        <taxon>Tracheophyta</taxon>
        <taxon>Spermatophyta</taxon>
        <taxon>Magnoliopsida</taxon>
        <taxon>Liliopsida</taxon>
        <taxon>Zingiberales</taxon>
        <taxon>Zingiberaceae</taxon>
        <taxon>Zingiber</taxon>
    </lineage>
</organism>
<gene>
    <name evidence="1" type="ORF">ZIOFF_058220</name>
</gene>
<proteinExistence type="predicted"/>
<comment type="caution">
    <text evidence="1">The sequence shown here is derived from an EMBL/GenBank/DDBJ whole genome shotgun (WGS) entry which is preliminary data.</text>
</comment>
<evidence type="ECO:0000313" key="2">
    <source>
        <dbReference type="Proteomes" id="UP000734854"/>
    </source>
</evidence>
<dbReference type="GO" id="GO:0044611">
    <property type="term" value="C:nuclear pore inner ring"/>
    <property type="evidence" value="ECO:0007669"/>
    <property type="project" value="TreeGrafter"/>
</dbReference>
<evidence type="ECO:0000313" key="1">
    <source>
        <dbReference type="EMBL" id="KAG6481616.1"/>
    </source>
</evidence>
<dbReference type="EMBL" id="JACMSC010000016">
    <property type="protein sequence ID" value="KAG6481616.1"/>
    <property type="molecule type" value="Genomic_DNA"/>
</dbReference>
<dbReference type="PANTHER" id="PTHR31431">
    <property type="entry name" value="NUCLEOPORIN NUP188 HOMOLOG"/>
    <property type="match status" value="1"/>
</dbReference>